<protein>
    <recommendedName>
        <fullName evidence="1">PD-(D/E)XK endonuclease-like domain-containing protein</fullName>
    </recommendedName>
</protein>
<name>A0A382NJU5_9ZZZZ</name>
<dbReference type="Gene3D" id="3.90.320.10">
    <property type="match status" value="1"/>
</dbReference>
<organism evidence="2">
    <name type="scientific">marine metagenome</name>
    <dbReference type="NCBI Taxonomy" id="408172"/>
    <lineage>
        <taxon>unclassified sequences</taxon>
        <taxon>metagenomes</taxon>
        <taxon>ecological metagenomes</taxon>
    </lineage>
</organism>
<dbReference type="AlphaFoldDB" id="A0A382NJU5"/>
<evidence type="ECO:0000259" key="1">
    <source>
        <dbReference type="Pfam" id="PF12705"/>
    </source>
</evidence>
<gene>
    <name evidence="2" type="ORF">METZ01_LOCUS312806</name>
</gene>
<reference evidence="2" key="1">
    <citation type="submission" date="2018-05" db="EMBL/GenBank/DDBJ databases">
        <authorList>
            <person name="Lanie J.A."/>
            <person name="Ng W.-L."/>
            <person name="Kazmierczak K.M."/>
            <person name="Andrzejewski T.M."/>
            <person name="Davidsen T.M."/>
            <person name="Wayne K.J."/>
            <person name="Tettelin H."/>
            <person name="Glass J.I."/>
            <person name="Rusch D."/>
            <person name="Podicherti R."/>
            <person name="Tsui H.-C.T."/>
            <person name="Winkler M.E."/>
        </authorList>
    </citation>
    <scope>NUCLEOTIDE SEQUENCE</scope>
</reference>
<dbReference type="Pfam" id="PF12705">
    <property type="entry name" value="PDDEXK_1"/>
    <property type="match status" value="1"/>
</dbReference>
<sequence length="96" mass="10914">FTTAKSNLQLAIYSMYLEQLEDPDIGGLPASAALYFLRDDEKPVRSHSFTSDQIGETKEKIIDVAAGIRNREFTPSKGRHCDWCDYKDLVCPAWEE</sequence>
<dbReference type="InterPro" id="IPR038726">
    <property type="entry name" value="PDDEXK_AddAB-type"/>
</dbReference>
<evidence type="ECO:0000313" key="2">
    <source>
        <dbReference type="EMBL" id="SVC59952.1"/>
    </source>
</evidence>
<dbReference type="EMBL" id="UINC01100135">
    <property type="protein sequence ID" value="SVC59952.1"/>
    <property type="molecule type" value="Genomic_DNA"/>
</dbReference>
<feature type="non-terminal residue" evidence="2">
    <location>
        <position position="1"/>
    </location>
</feature>
<proteinExistence type="predicted"/>
<feature type="domain" description="PD-(D/E)XK endonuclease-like" evidence="1">
    <location>
        <begin position="4"/>
        <end position="88"/>
    </location>
</feature>
<dbReference type="InterPro" id="IPR011604">
    <property type="entry name" value="PDDEXK-like_dom_sf"/>
</dbReference>
<accession>A0A382NJU5</accession>